<sequence>MIRPCFYSGFLAFGAILALSACAGRGGPNIGQGYNAYPYQYTPQPGQGQYVRPAYLNPTPTPRIPRTDLCQSQLYQGLVGQNEGAIYIAGLPGRKRVLKPGFLEDFDGTRIEGLDAEPPFIEVRDYLPQQVLYAPSIRTVDDRLQLGPDDDTRLTIELDEEGYVQQISCG</sequence>
<evidence type="ECO:0000313" key="3">
    <source>
        <dbReference type="Proteomes" id="UP000282211"/>
    </source>
</evidence>
<evidence type="ECO:0000256" key="1">
    <source>
        <dbReference type="SAM" id="SignalP"/>
    </source>
</evidence>
<name>A0A420WIX2_9PROT</name>
<dbReference type="PROSITE" id="PS51257">
    <property type="entry name" value="PROKAR_LIPOPROTEIN"/>
    <property type="match status" value="1"/>
</dbReference>
<dbReference type="AlphaFoldDB" id="A0A420WIX2"/>
<evidence type="ECO:0000313" key="2">
    <source>
        <dbReference type="EMBL" id="RKQ70953.1"/>
    </source>
</evidence>
<proteinExistence type="predicted"/>
<dbReference type="RefSeq" id="WP_121098771.1">
    <property type="nucleotide sequence ID" value="NZ_RBII01000001.1"/>
</dbReference>
<gene>
    <name evidence="2" type="ORF">DES40_0260</name>
</gene>
<accession>A0A420WIX2</accession>
<feature type="chain" id="PRO_5019039813" evidence="1">
    <location>
        <begin position="24"/>
        <end position="170"/>
    </location>
</feature>
<feature type="signal peptide" evidence="1">
    <location>
        <begin position="1"/>
        <end position="23"/>
    </location>
</feature>
<dbReference type="InParanoid" id="A0A420WIX2"/>
<dbReference type="Proteomes" id="UP000282211">
    <property type="component" value="Unassembled WGS sequence"/>
</dbReference>
<protein>
    <submittedName>
        <fullName evidence="2">Uncharacterized protein</fullName>
    </submittedName>
</protein>
<comment type="caution">
    <text evidence="2">The sequence shown here is derived from an EMBL/GenBank/DDBJ whole genome shotgun (WGS) entry which is preliminary data.</text>
</comment>
<keyword evidence="3" id="KW-1185">Reference proteome</keyword>
<dbReference type="EMBL" id="RBII01000001">
    <property type="protein sequence ID" value="RKQ70953.1"/>
    <property type="molecule type" value="Genomic_DNA"/>
</dbReference>
<organism evidence="2 3">
    <name type="scientific">Litorimonas taeanensis</name>
    <dbReference type="NCBI Taxonomy" id="568099"/>
    <lineage>
        <taxon>Bacteria</taxon>
        <taxon>Pseudomonadati</taxon>
        <taxon>Pseudomonadota</taxon>
        <taxon>Alphaproteobacteria</taxon>
        <taxon>Maricaulales</taxon>
        <taxon>Robiginitomaculaceae</taxon>
    </lineage>
</organism>
<dbReference type="OrthoDB" id="8724542at2"/>
<reference evidence="2 3" key="1">
    <citation type="submission" date="2018-10" db="EMBL/GenBank/DDBJ databases">
        <title>Genomic Encyclopedia of Type Strains, Phase IV (KMG-IV): sequencing the most valuable type-strain genomes for metagenomic binning, comparative biology and taxonomic classification.</title>
        <authorList>
            <person name="Goeker M."/>
        </authorList>
    </citation>
    <scope>NUCLEOTIDE SEQUENCE [LARGE SCALE GENOMIC DNA]</scope>
    <source>
        <strain evidence="2 3">DSM 22008</strain>
    </source>
</reference>
<keyword evidence="1" id="KW-0732">Signal</keyword>